<organism evidence="1 2">
    <name type="scientific">Naganishia friedmannii</name>
    <dbReference type="NCBI Taxonomy" id="89922"/>
    <lineage>
        <taxon>Eukaryota</taxon>
        <taxon>Fungi</taxon>
        <taxon>Dikarya</taxon>
        <taxon>Basidiomycota</taxon>
        <taxon>Agaricomycotina</taxon>
        <taxon>Tremellomycetes</taxon>
        <taxon>Filobasidiales</taxon>
        <taxon>Filobasidiaceae</taxon>
        <taxon>Naganishia</taxon>
    </lineage>
</organism>
<reference evidence="1" key="1">
    <citation type="submission" date="2023-04" db="EMBL/GenBank/DDBJ databases">
        <title>Draft Genome sequencing of Naganishia species isolated from polar environments using Oxford Nanopore Technology.</title>
        <authorList>
            <person name="Leo P."/>
            <person name="Venkateswaran K."/>
        </authorList>
    </citation>
    <scope>NUCLEOTIDE SEQUENCE</scope>
    <source>
        <strain evidence="1">MNA-CCFEE 5423</strain>
    </source>
</reference>
<evidence type="ECO:0000313" key="2">
    <source>
        <dbReference type="Proteomes" id="UP001227268"/>
    </source>
</evidence>
<proteinExistence type="predicted"/>
<sequence length="108" mass="11901">MSGAPSIAQLRTLYQNTLTASSRFSSYNFSQYFARQAKLAFEPHLQTESGSKTANSEELARFFKDKTEELKVIRRSAEVNRMYEGPKLVIEHALPITAGGGDGAEASP</sequence>
<comment type="caution">
    <text evidence="1">The sequence shown here is derived from an EMBL/GenBank/DDBJ whole genome shotgun (WGS) entry which is preliminary data.</text>
</comment>
<keyword evidence="2" id="KW-1185">Reference proteome</keyword>
<gene>
    <name evidence="1" type="ORF">QFC21_004723</name>
</gene>
<accession>A0ACC2VF37</accession>
<evidence type="ECO:0000313" key="1">
    <source>
        <dbReference type="EMBL" id="KAJ9097686.1"/>
    </source>
</evidence>
<dbReference type="EMBL" id="JASBWT010000016">
    <property type="protein sequence ID" value="KAJ9097686.1"/>
    <property type="molecule type" value="Genomic_DNA"/>
</dbReference>
<name>A0ACC2VF37_9TREE</name>
<dbReference type="Proteomes" id="UP001227268">
    <property type="component" value="Unassembled WGS sequence"/>
</dbReference>
<protein>
    <submittedName>
        <fullName evidence="1">Uncharacterized protein</fullName>
    </submittedName>
</protein>